<accession>A0A1F5VF36</accession>
<name>A0A1F5VF36_9BACT</name>
<keyword evidence="2" id="KW-0342">GTP-binding</keyword>
<evidence type="ECO:0000313" key="4">
    <source>
        <dbReference type="EMBL" id="OGF62067.1"/>
    </source>
</evidence>
<proteinExistence type="predicted"/>
<gene>
    <name evidence="4" type="ORF">A2834_01940</name>
</gene>
<dbReference type="Gene3D" id="3.40.50.300">
    <property type="entry name" value="P-loop containing nucleotide triphosphate hydrolases"/>
    <property type="match status" value="1"/>
</dbReference>
<protein>
    <recommendedName>
        <fullName evidence="3">Tr-type G domain-containing protein</fullName>
    </recommendedName>
</protein>
<dbReference type="InterPro" id="IPR050100">
    <property type="entry name" value="TRAFAC_GTPase_members"/>
</dbReference>
<dbReference type="PROSITE" id="PS51722">
    <property type="entry name" value="G_TR_2"/>
    <property type="match status" value="1"/>
</dbReference>
<evidence type="ECO:0000259" key="3">
    <source>
        <dbReference type="PROSITE" id="PS51722"/>
    </source>
</evidence>
<keyword evidence="1" id="KW-0547">Nucleotide-binding</keyword>
<dbReference type="Proteomes" id="UP000179251">
    <property type="component" value="Unassembled WGS sequence"/>
</dbReference>
<dbReference type="PANTHER" id="PTHR23115">
    <property type="entry name" value="TRANSLATION FACTOR"/>
    <property type="match status" value="1"/>
</dbReference>
<dbReference type="GO" id="GO:0003924">
    <property type="term" value="F:GTPase activity"/>
    <property type="evidence" value="ECO:0007669"/>
    <property type="project" value="InterPro"/>
</dbReference>
<dbReference type="Pfam" id="PF00009">
    <property type="entry name" value="GTP_EFTU"/>
    <property type="match status" value="1"/>
</dbReference>
<dbReference type="GO" id="GO:0005525">
    <property type="term" value="F:GTP binding"/>
    <property type="evidence" value="ECO:0007669"/>
    <property type="project" value="UniProtKB-KW"/>
</dbReference>
<dbReference type="PRINTS" id="PR00315">
    <property type="entry name" value="ELONGATNFCT"/>
</dbReference>
<dbReference type="AlphaFoldDB" id="A0A1F5VF36"/>
<dbReference type="STRING" id="1798325.A2834_01940"/>
<comment type="caution">
    <text evidence="4">The sequence shown here is derived from an EMBL/GenBank/DDBJ whole genome shotgun (WGS) entry which is preliminary data.</text>
</comment>
<evidence type="ECO:0000256" key="2">
    <source>
        <dbReference type="ARBA" id="ARBA00023134"/>
    </source>
</evidence>
<reference evidence="4 5" key="1">
    <citation type="journal article" date="2016" name="Nat. Commun.">
        <title>Thousands of microbial genomes shed light on interconnected biogeochemical processes in an aquifer system.</title>
        <authorList>
            <person name="Anantharaman K."/>
            <person name="Brown C.T."/>
            <person name="Hug L.A."/>
            <person name="Sharon I."/>
            <person name="Castelle C.J."/>
            <person name="Probst A.J."/>
            <person name="Thomas B.C."/>
            <person name="Singh A."/>
            <person name="Wilkins M.J."/>
            <person name="Karaoz U."/>
            <person name="Brodie E.L."/>
            <person name="Williams K.H."/>
            <person name="Hubbard S.S."/>
            <person name="Banfield J.F."/>
        </authorList>
    </citation>
    <scope>NUCLEOTIDE SEQUENCE [LARGE SCALE GENOMIC DNA]</scope>
</reference>
<dbReference type="InterPro" id="IPR027417">
    <property type="entry name" value="P-loop_NTPase"/>
</dbReference>
<feature type="domain" description="Tr-type G" evidence="3">
    <location>
        <begin position="1"/>
        <end position="213"/>
    </location>
</feature>
<dbReference type="EMBL" id="MFHD01000023">
    <property type="protein sequence ID" value="OGF62067.1"/>
    <property type="molecule type" value="Genomic_DNA"/>
</dbReference>
<evidence type="ECO:0000313" key="5">
    <source>
        <dbReference type="Proteomes" id="UP000179251"/>
    </source>
</evidence>
<dbReference type="SUPFAM" id="SSF52540">
    <property type="entry name" value="P-loop containing nucleoside triphosphate hydrolases"/>
    <property type="match status" value="1"/>
</dbReference>
<sequence length="301" mass="34372">MIPVVILGEKDHGKSTLIGRLIYETKSMPKDRLAETAKTAKRLGKRFEWAHLLDSFRYERKNEMTLDTTRAIVKLGKTLYEFIDVPGHKELIKNMLTGASDARFAVTVIDISEGITPQTLRHMEIAEFLGIEKIMVAVNKIDKVHFSKKAYYKAIQIFSRILSKYRRDKMIFIPVSTFTGNNLIKKNSKLKWFKGPTLSKTIEKNFQSNSRPKNKTRALRKPAKNFESSCIFIEKPGRRIVLESGVNSYPISTLTGFDKMNNIQKIKIKLKSPAYLENKFVIKAGGKIVGVCNFTPPDKRP</sequence>
<evidence type="ECO:0000256" key="1">
    <source>
        <dbReference type="ARBA" id="ARBA00022741"/>
    </source>
</evidence>
<organism evidence="4 5">
    <name type="scientific">Candidatus Giovannonibacteria bacterium RIFCSPHIGHO2_01_FULL_45_23</name>
    <dbReference type="NCBI Taxonomy" id="1798325"/>
    <lineage>
        <taxon>Bacteria</taxon>
        <taxon>Candidatus Giovannoniibacteriota</taxon>
    </lineage>
</organism>
<dbReference type="InterPro" id="IPR000795">
    <property type="entry name" value="T_Tr_GTP-bd_dom"/>
</dbReference>